<dbReference type="GO" id="GO:0030280">
    <property type="term" value="F:structural constituent of skin epidermis"/>
    <property type="evidence" value="ECO:0007669"/>
    <property type="project" value="TreeGrafter"/>
</dbReference>
<dbReference type="InterPro" id="IPR018039">
    <property type="entry name" value="IF_conserved"/>
</dbReference>
<reference evidence="7" key="1">
    <citation type="submission" date="2025-08" db="UniProtKB">
        <authorList>
            <consortium name="RefSeq"/>
        </authorList>
    </citation>
    <scope>IDENTIFICATION</scope>
    <source>
        <tissue evidence="7">Blood</tissue>
    </source>
</reference>
<gene>
    <name evidence="7" type="primary">LOC106495071</name>
</gene>
<keyword evidence="1 3" id="KW-0403">Intermediate filament</keyword>
<evidence type="ECO:0000313" key="6">
    <source>
        <dbReference type="Proteomes" id="UP001652627"/>
    </source>
</evidence>
<dbReference type="InterPro" id="IPR003054">
    <property type="entry name" value="Keratin_II"/>
</dbReference>
<feature type="coiled-coil region" evidence="4">
    <location>
        <begin position="333"/>
        <end position="427"/>
    </location>
</feature>
<evidence type="ECO:0000256" key="4">
    <source>
        <dbReference type="SAM" id="Coils"/>
    </source>
</evidence>
<dbReference type="Proteomes" id="UP001652627">
    <property type="component" value="Chromosome 33"/>
</dbReference>
<dbReference type="Pfam" id="PF16208">
    <property type="entry name" value="Keratin_2_head"/>
    <property type="match status" value="1"/>
</dbReference>
<feature type="domain" description="IF rod" evidence="5">
    <location>
        <begin position="138"/>
        <end position="449"/>
    </location>
</feature>
<evidence type="ECO:0000256" key="2">
    <source>
        <dbReference type="ARBA" id="ARBA00023054"/>
    </source>
</evidence>
<dbReference type="SUPFAM" id="SSF64593">
    <property type="entry name" value="Intermediate filament protein, coiled coil region"/>
    <property type="match status" value="3"/>
</dbReference>
<dbReference type="PRINTS" id="PR01276">
    <property type="entry name" value="TYPE2KERATIN"/>
</dbReference>
<dbReference type="GO" id="GO:0031424">
    <property type="term" value="P:keratinization"/>
    <property type="evidence" value="ECO:0007669"/>
    <property type="project" value="TreeGrafter"/>
</dbReference>
<keyword evidence="2 4" id="KW-0175">Coiled coil</keyword>
<organism evidence="6 7">
    <name type="scientific">Apteryx mantelli</name>
    <name type="common">North Island brown kiwi</name>
    <dbReference type="NCBI Taxonomy" id="2696672"/>
    <lineage>
        <taxon>Eukaryota</taxon>
        <taxon>Metazoa</taxon>
        <taxon>Chordata</taxon>
        <taxon>Craniata</taxon>
        <taxon>Vertebrata</taxon>
        <taxon>Euteleostomi</taxon>
        <taxon>Archelosauria</taxon>
        <taxon>Archosauria</taxon>
        <taxon>Dinosauria</taxon>
        <taxon>Saurischia</taxon>
        <taxon>Theropoda</taxon>
        <taxon>Coelurosauria</taxon>
        <taxon>Aves</taxon>
        <taxon>Palaeognathae</taxon>
        <taxon>Apterygiformes</taxon>
        <taxon>Apterygidae</taxon>
        <taxon>Apteryx</taxon>
    </lineage>
</organism>
<sequence>MSCRSYHVHSGAGGLRSFGSCSAVIPRNMKRCTISSVSCWGGSGAGYRGLGCFSSRSVGSNAACKPRMAISSCHPLQYGYGYGTSGIGLGYGGAGFGYRVGGASGAGTPIAQVTINEHLLRPLKLEMDPNLQSVKYQEKEQIKTLNNKFASFIDKVRFLEQQNKVLETKWRFLQDQKHYRSNIEPMFETYISNLKKQLDVLGSDKAKLETELSNMQDILEDYKKKYEEETHQRMSAENEYVMLKKDVDCAYMNQAELEAKVESLIPEINFLRSLYETEMAQLQASISDTSVIVQMDNSRGLNMDDIIADVKAQYEDIAKRSRADAESWYYSKYEELRETAGKHDDSLRNTKNEIMELNRMIQRLNGELENTKAQRCKLEGAIAEAEEHGQVAIKDAKCKLSELEAALQKAKQDMACQLREYQELMNVKMALDIEIATYRKLLEGEESRLYIDGGCPVNISVCRSQGGITCDADPCVGGSYSSSSRTLFRSRGLATGGGVCSKSIVTGSGDACAPCTSAGGYSAASGNSSNVKFTSTTTSYRVKY</sequence>
<dbReference type="SMART" id="SM01391">
    <property type="entry name" value="Filament"/>
    <property type="match status" value="1"/>
</dbReference>
<dbReference type="InterPro" id="IPR039008">
    <property type="entry name" value="IF_rod_dom"/>
</dbReference>
<dbReference type="GO" id="GO:0045109">
    <property type="term" value="P:intermediate filament organization"/>
    <property type="evidence" value="ECO:0007669"/>
    <property type="project" value="TreeGrafter"/>
</dbReference>
<dbReference type="Gene3D" id="1.20.5.500">
    <property type="entry name" value="Single helix bin"/>
    <property type="match status" value="1"/>
</dbReference>
<accession>A0A8B7JIN4</accession>
<feature type="coiled-coil region" evidence="4">
    <location>
        <begin position="142"/>
        <end position="246"/>
    </location>
</feature>
<dbReference type="OrthoDB" id="2441647at2759"/>
<dbReference type="PANTHER" id="PTHR45616">
    <property type="entry name" value="GATA-TYPE DOMAIN-CONTAINING PROTEIN"/>
    <property type="match status" value="1"/>
</dbReference>
<dbReference type="PROSITE" id="PS00226">
    <property type="entry name" value="IF_ROD_1"/>
    <property type="match status" value="1"/>
</dbReference>
<evidence type="ECO:0000256" key="3">
    <source>
        <dbReference type="RuleBase" id="RU000685"/>
    </source>
</evidence>
<proteinExistence type="inferred from homology"/>
<dbReference type="GO" id="GO:0005615">
    <property type="term" value="C:extracellular space"/>
    <property type="evidence" value="ECO:0007669"/>
    <property type="project" value="TreeGrafter"/>
</dbReference>
<dbReference type="PANTHER" id="PTHR45616:SF12">
    <property type="entry name" value="KERATIN, TYPE II CUTICULAR HB2"/>
    <property type="match status" value="1"/>
</dbReference>
<name>A0A8B7JIN4_9AVES</name>
<dbReference type="PROSITE" id="PS51842">
    <property type="entry name" value="IF_ROD_2"/>
    <property type="match status" value="1"/>
</dbReference>
<evidence type="ECO:0000313" key="7">
    <source>
        <dbReference type="RefSeq" id="XP_013810920.2"/>
    </source>
</evidence>
<dbReference type="Pfam" id="PF00038">
    <property type="entry name" value="Filament"/>
    <property type="match status" value="1"/>
</dbReference>
<evidence type="ECO:0000256" key="1">
    <source>
        <dbReference type="ARBA" id="ARBA00022754"/>
    </source>
</evidence>
<dbReference type="AlphaFoldDB" id="A0A8B7JIN4"/>
<dbReference type="RefSeq" id="XP_013810920.2">
    <property type="nucleotide sequence ID" value="XM_013955466.2"/>
</dbReference>
<dbReference type="Gene3D" id="1.20.5.1160">
    <property type="entry name" value="Vasodilator-stimulated phosphoprotein"/>
    <property type="match status" value="1"/>
</dbReference>
<comment type="similarity">
    <text evidence="3">Belongs to the intermediate filament family.</text>
</comment>
<evidence type="ECO:0000259" key="5">
    <source>
        <dbReference type="PROSITE" id="PS51842"/>
    </source>
</evidence>
<protein>
    <submittedName>
        <fullName evidence="7">Keratin, type II cytoskeletal cochleal-like</fullName>
    </submittedName>
</protein>
<keyword evidence="6" id="KW-1185">Reference proteome</keyword>
<dbReference type="Gene3D" id="1.20.5.170">
    <property type="match status" value="1"/>
</dbReference>
<dbReference type="KEGG" id="aam:106495071"/>
<dbReference type="GeneID" id="106495071"/>
<dbReference type="InterPro" id="IPR032444">
    <property type="entry name" value="Keratin_2_head"/>
</dbReference>
<dbReference type="GO" id="GO:0045095">
    <property type="term" value="C:keratin filament"/>
    <property type="evidence" value="ECO:0007669"/>
    <property type="project" value="InterPro"/>
</dbReference>